<evidence type="ECO:0000313" key="2">
    <source>
        <dbReference type="Proteomes" id="UP001057402"/>
    </source>
</evidence>
<name>A0ACB9MNM8_9MYRT</name>
<comment type="caution">
    <text evidence="1">The sequence shown here is derived from an EMBL/GenBank/DDBJ whole genome shotgun (WGS) entry which is preliminary data.</text>
</comment>
<gene>
    <name evidence="1" type="ORF">MLD38_030591</name>
</gene>
<evidence type="ECO:0000313" key="1">
    <source>
        <dbReference type="EMBL" id="KAI4325172.1"/>
    </source>
</evidence>
<reference evidence="2" key="1">
    <citation type="journal article" date="2023" name="Front. Plant Sci.">
        <title>Chromosomal-level genome assembly of Melastoma candidum provides insights into trichome evolution.</title>
        <authorList>
            <person name="Zhong Y."/>
            <person name="Wu W."/>
            <person name="Sun C."/>
            <person name="Zou P."/>
            <person name="Liu Y."/>
            <person name="Dai S."/>
            <person name="Zhou R."/>
        </authorList>
    </citation>
    <scope>NUCLEOTIDE SEQUENCE [LARGE SCALE GENOMIC DNA]</scope>
</reference>
<sequence length="74" mass="8177">MRTTGTSNGVSSTYDAVVRSLSTRTGEQTHRRCARAVSCLRCRTWRNSSTLAMNAGINTYVLLPRLGSWSGWIP</sequence>
<proteinExistence type="predicted"/>
<protein>
    <submittedName>
        <fullName evidence="1">Uncharacterized protein</fullName>
    </submittedName>
</protein>
<organism evidence="1 2">
    <name type="scientific">Melastoma candidum</name>
    <dbReference type="NCBI Taxonomy" id="119954"/>
    <lineage>
        <taxon>Eukaryota</taxon>
        <taxon>Viridiplantae</taxon>
        <taxon>Streptophyta</taxon>
        <taxon>Embryophyta</taxon>
        <taxon>Tracheophyta</taxon>
        <taxon>Spermatophyta</taxon>
        <taxon>Magnoliopsida</taxon>
        <taxon>eudicotyledons</taxon>
        <taxon>Gunneridae</taxon>
        <taxon>Pentapetalae</taxon>
        <taxon>rosids</taxon>
        <taxon>malvids</taxon>
        <taxon>Myrtales</taxon>
        <taxon>Melastomataceae</taxon>
        <taxon>Melastomatoideae</taxon>
        <taxon>Melastomateae</taxon>
        <taxon>Melastoma</taxon>
    </lineage>
</organism>
<dbReference type="Proteomes" id="UP001057402">
    <property type="component" value="Chromosome 9"/>
</dbReference>
<keyword evidence="2" id="KW-1185">Reference proteome</keyword>
<dbReference type="EMBL" id="CM042888">
    <property type="protein sequence ID" value="KAI4325172.1"/>
    <property type="molecule type" value="Genomic_DNA"/>
</dbReference>
<accession>A0ACB9MNM8</accession>